<feature type="transmembrane region" description="Helical" evidence="2">
    <location>
        <begin position="319"/>
        <end position="339"/>
    </location>
</feature>
<keyword evidence="2" id="KW-0472">Membrane</keyword>
<evidence type="ECO:0000313" key="4">
    <source>
        <dbReference type="Proteomes" id="UP000199651"/>
    </source>
</evidence>
<evidence type="ECO:0000256" key="1">
    <source>
        <dbReference type="SAM" id="MobiDB-lite"/>
    </source>
</evidence>
<accession>A0A1H0Q761</accession>
<gene>
    <name evidence="3" type="ORF">SAMN05192558_106440</name>
</gene>
<dbReference type="Proteomes" id="UP000199651">
    <property type="component" value="Unassembled WGS sequence"/>
</dbReference>
<evidence type="ECO:0000256" key="2">
    <source>
        <dbReference type="SAM" id="Phobius"/>
    </source>
</evidence>
<dbReference type="EMBL" id="FNJB01000006">
    <property type="protein sequence ID" value="SDP13193.1"/>
    <property type="molecule type" value="Genomic_DNA"/>
</dbReference>
<sequence>MTTRRTEYPTGEDAAGRSAGPGFLVPGGVIGDGRYRLVAQFGVDQRMNAHFWRAQDSYLRRDVALTLLAGDQGDAAAVAAARRTLERAAHATTLNHPGKARVLDVLSQGSGIGAGEGLIGIIVADWVRGTDLIDLVAEYPVPSAIAASLLEPLAAAAETAHHTGLVLGLDHPQRIRVTPQGALFLAFLGAPAEASLHDDVRGLGAILYLLLTGRWPLPGGPEGVPAAPLGPDGHVVAPRALYSYIPQELSEVALRCLSGDSIGGIRTSAGLIRVLERAKFIDDETHQLQAISDDEEYEDDGTVWTTRRPSNDRATRRKLAVGVTALAVATVGVLAWLGMQLISFFGDTEPGAGGPTIVATAPGGNPQNGPPPPQPGEPIQAAGVRVYNVKGTADNPRRATFAVDGDPKTAWKTDAYAQPFPALKPGIGIMASFAEPVPFAEVIIDSPSDGTVVEIRTAPTERPKLDETKVIGRATLQAGQTKLQLDSAEPTQHVLIWITTLAEGNVSELTEIRFLRAQ</sequence>
<reference evidence="4" key="1">
    <citation type="submission" date="2016-10" db="EMBL/GenBank/DDBJ databases">
        <authorList>
            <person name="Varghese N."/>
            <person name="Submissions S."/>
        </authorList>
    </citation>
    <scope>NUCLEOTIDE SEQUENCE [LARGE SCALE GENOMIC DNA]</scope>
    <source>
        <strain evidence="4">IBRC-M 10655</strain>
    </source>
</reference>
<dbReference type="RefSeq" id="WP_166657917.1">
    <property type="nucleotide sequence ID" value="NZ_FNDV01000006.1"/>
</dbReference>
<dbReference type="Gene3D" id="3.30.200.20">
    <property type="entry name" value="Phosphorylase Kinase, domain 1"/>
    <property type="match status" value="1"/>
</dbReference>
<dbReference type="SUPFAM" id="SSF56112">
    <property type="entry name" value="Protein kinase-like (PK-like)"/>
    <property type="match status" value="1"/>
</dbReference>
<keyword evidence="2" id="KW-0812">Transmembrane</keyword>
<feature type="region of interest" description="Disordered" evidence="1">
    <location>
        <begin position="360"/>
        <end position="379"/>
    </location>
</feature>
<dbReference type="Gene3D" id="1.10.510.10">
    <property type="entry name" value="Transferase(Phosphotransferase) domain 1"/>
    <property type="match status" value="1"/>
</dbReference>
<evidence type="ECO:0008006" key="5">
    <source>
        <dbReference type="Google" id="ProtNLM"/>
    </source>
</evidence>
<dbReference type="CDD" id="cd13973">
    <property type="entry name" value="PK_MviN-like"/>
    <property type="match status" value="1"/>
</dbReference>
<dbReference type="STRING" id="504798.SAMN05421871_10612"/>
<keyword evidence="4" id="KW-1185">Reference proteome</keyword>
<name>A0A1H0Q761_9PSEU</name>
<organism evidence="3 4">
    <name type="scientific">Actinokineospora alba</name>
    <dbReference type="NCBI Taxonomy" id="504798"/>
    <lineage>
        <taxon>Bacteria</taxon>
        <taxon>Bacillati</taxon>
        <taxon>Actinomycetota</taxon>
        <taxon>Actinomycetes</taxon>
        <taxon>Pseudonocardiales</taxon>
        <taxon>Pseudonocardiaceae</taxon>
        <taxon>Actinokineospora</taxon>
    </lineage>
</organism>
<evidence type="ECO:0000313" key="3">
    <source>
        <dbReference type="EMBL" id="SDP13193.1"/>
    </source>
</evidence>
<proteinExistence type="predicted"/>
<keyword evidence="2" id="KW-1133">Transmembrane helix</keyword>
<dbReference type="InterPro" id="IPR011009">
    <property type="entry name" value="Kinase-like_dom_sf"/>
</dbReference>
<dbReference type="AlphaFoldDB" id="A0A1H0Q761"/>
<protein>
    <recommendedName>
        <fullName evidence="5">Peptidoglycan lipid II flippase</fullName>
    </recommendedName>
</protein>